<dbReference type="Gene3D" id="3.30.70.141">
    <property type="entry name" value="Nucleoside diphosphate kinase-like domain"/>
    <property type="match status" value="1"/>
</dbReference>
<feature type="binding site" evidence="8 9">
    <location>
        <position position="114"/>
    </location>
    <ligand>
        <name>ATP</name>
        <dbReference type="ChEBI" id="CHEBI:30616"/>
    </ligand>
</feature>
<dbReference type="InterPro" id="IPR001564">
    <property type="entry name" value="Nucleoside_diP_kinase"/>
</dbReference>
<evidence type="ECO:0000256" key="9">
    <source>
        <dbReference type="PROSITE-ProRule" id="PRU00706"/>
    </source>
</evidence>
<sequence length="142" mass="15409">MSNERTLSIVKPDAVAKNVIGEIYTRFEKAGLKIVAAKMMHLSQEQAEGFYAEHKERPFFPDLVAFMTSGPVVVQVLEGEGAIAKNRDLMGATNPKEAEAGTIRADFAESIDANAVHGSDSAASAEREIAYFFNDSEICPRG</sequence>
<keyword evidence="5 8" id="KW-0418">Kinase</keyword>
<evidence type="ECO:0000256" key="1">
    <source>
        <dbReference type="ARBA" id="ARBA00008142"/>
    </source>
</evidence>
<comment type="catalytic activity">
    <reaction evidence="8">
        <text>a ribonucleoside 5'-diphosphate + ATP = a ribonucleoside 5'-triphosphate + ADP</text>
        <dbReference type="Rhea" id="RHEA:18113"/>
        <dbReference type="ChEBI" id="CHEBI:30616"/>
        <dbReference type="ChEBI" id="CHEBI:57930"/>
        <dbReference type="ChEBI" id="CHEBI:61557"/>
        <dbReference type="ChEBI" id="CHEBI:456216"/>
        <dbReference type="EC" id="2.7.4.6"/>
    </reaction>
</comment>
<feature type="binding site" evidence="8 9">
    <location>
        <position position="104"/>
    </location>
    <ligand>
        <name>ATP</name>
        <dbReference type="ChEBI" id="CHEBI:30616"/>
    </ligand>
</feature>
<comment type="subcellular location">
    <subcellularLocation>
        <location evidence="8">Cytoplasm</location>
    </subcellularLocation>
</comment>
<dbReference type="InterPro" id="IPR034907">
    <property type="entry name" value="NDK-like_dom"/>
</dbReference>
<dbReference type="CDD" id="cd04413">
    <property type="entry name" value="NDPk_I"/>
    <property type="match status" value="1"/>
</dbReference>
<keyword evidence="6 8" id="KW-0067">ATP-binding</keyword>
<evidence type="ECO:0000256" key="5">
    <source>
        <dbReference type="ARBA" id="ARBA00022777"/>
    </source>
</evidence>
<organism evidence="12 13">
    <name type="scientific">Marinobacter lacisalsi</name>
    <dbReference type="NCBI Taxonomy" id="475979"/>
    <lineage>
        <taxon>Bacteria</taxon>
        <taxon>Pseudomonadati</taxon>
        <taxon>Pseudomonadota</taxon>
        <taxon>Gammaproteobacteria</taxon>
        <taxon>Pseudomonadales</taxon>
        <taxon>Marinobacteraceae</taxon>
        <taxon>Marinobacter</taxon>
    </lineage>
</organism>
<comment type="catalytic activity">
    <reaction evidence="8">
        <text>a 2'-deoxyribonucleoside 5'-diphosphate + ATP = a 2'-deoxyribonucleoside 5'-triphosphate + ADP</text>
        <dbReference type="Rhea" id="RHEA:44640"/>
        <dbReference type="ChEBI" id="CHEBI:30616"/>
        <dbReference type="ChEBI" id="CHEBI:61560"/>
        <dbReference type="ChEBI" id="CHEBI:73316"/>
        <dbReference type="ChEBI" id="CHEBI:456216"/>
        <dbReference type="EC" id="2.7.4.6"/>
    </reaction>
</comment>
<comment type="caution">
    <text evidence="12">The sequence shown here is derived from an EMBL/GenBank/DDBJ whole genome shotgun (WGS) entry which is preliminary data.</text>
</comment>
<feature type="active site" description="Pros-phosphohistidine intermediate" evidence="8 9">
    <location>
        <position position="117"/>
    </location>
</feature>
<dbReference type="HAMAP" id="MF_00451">
    <property type="entry name" value="NDP_kinase"/>
    <property type="match status" value="1"/>
</dbReference>
<dbReference type="Proteomes" id="UP001595798">
    <property type="component" value="Unassembled WGS sequence"/>
</dbReference>
<keyword evidence="8" id="KW-0479">Metal-binding</keyword>
<keyword evidence="8" id="KW-0963">Cytoplasm</keyword>
<evidence type="ECO:0000256" key="6">
    <source>
        <dbReference type="ARBA" id="ARBA00022840"/>
    </source>
</evidence>
<protein>
    <recommendedName>
        <fullName evidence="8">Nucleoside diphosphate kinase</fullName>
        <shortName evidence="8">NDK</shortName>
        <shortName evidence="8">NDP kinase</shortName>
        <ecNumber evidence="8">2.7.4.6</ecNumber>
    </recommendedName>
    <alternativeName>
        <fullName evidence="8">Nucleoside-2-P kinase</fullName>
    </alternativeName>
</protein>
<feature type="binding site" evidence="8 9">
    <location>
        <position position="59"/>
    </location>
    <ligand>
        <name>ATP</name>
        <dbReference type="ChEBI" id="CHEBI:30616"/>
    </ligand>
</feature>
<keyword evidence="13" id="KW-1185">Reference proteome</keyword>
<dbReference type="RefSeq" id="WP_379886448.1">
    <property type="nucleotide sequence ID" value="NZ_JBHSDI010000011.1"/>
</dbReference>
<keyword evidence="7 8" id="KW-0546">Nucleotide metabolism</keyword>
<dbReference type="EMBL" id="JBHSDI010000011">
    <property type="protein sequence ID" value="MFC4258908.1"/>
    <property type="molecule type" value="Genomic_DNA"/>
</dbReference>
<evidence type="ECO:0000256" key="2">
    <source>
        <dbReference type="ARBA" id="ARBA00022553"/>
    </source>
</evidence>
<reference evidence="13" key="1">
    <citation type="journal article" date="2019" name="Int. J. Syst. Evol. Microbiol.">
        <title>The Global Catalogue of Microorganisms (GCM) 10K type strain sequencing project: providing services to taxonomists for standard genome sequencing and annotation.</title>
        <authorList>
            <consortium name="The Broad Institute Genomics Platform"/>
            <consortium name="The Broad Institute Genome Sequencing Center for Infectious Disease"/>
            <person name="Wu L."/>
            <person name="Ma J."/>
        </authorList>
    </citation>
    <scope>NUCLEOTIDE SEQUENCE [LARGE SCALE GENOMIC DNA]</scope>
    <source>
        <strain evidence="13">CECT 7297</strain>
    </source>
</reference>
<keyword evidence="4 8" id="KW-0547">Nucleotide-binding</keyword>
<dbReference type="InterPro" id="IPR036850">
    <property type="entry name" value="NDK-like_dom_sf"/>
</dbReference>
<dbReference type="PRINTS" id="PR01243">
    <property type="entry name" value="NUCDPKINASE"/>
</dbReference>
<dbReference type="SMART" id="SM00562">
    <property type="entry name" value="NDK"/>
    <property type="match status" value="1"/>
</dbReference>
<feature type="domain" description="Nucleoside diphosphate kinase-like" evidence="11">
    <location>
        <begin position="3"/>
        <end position="140"/>
    </location>
</feature>
<feature type="binding site" evidence="8 9">
    <location>
        <position position="93"/>
    </location>
    <ligand>
        <name>ATP</name>
        <dbReference type="ChEBI" id="CHEBI:30616"/>
    </ligand>
</feature>
<dbReference type="EC" id="2.7.4.6" evidence="8"/>
<keyword evidence="2 8" id="KW-0597">Phosphoprotein</keyword>
<comment type="function">
    <text evidence="8">Major role in the synthesis of nucleoside triphosphates other than ATP. The ATP gamma phosphate is transferred to the NDP beta phosphate via a ping-pong mechanism, using a phosphorylated active-site intermediate.</text>
</comment>
<dbReference type="Pfam" id="PF00334">
    <property type="entry name" value="NDK"/>
    <property type="match status" value="1"/>
</dbReference>
<evidence type="ECO:0000313" key="13">
    <source>
        <dbReference type="Proteomes" id="UP001595798"/>
    </source>
</evidence>
<comment type="similarity">
    <text evidence="1 8 9 10">Belongs to the NDK family.</text>
</comment>
<comment type="cofactor">
    <cofactor evidence="8">
        <name>Mg(2+)</name>
        <dbReference type="ChEBI" id="CHEBI:18420"/>
    </cofactor>
</comment>
<proteinExistence type="inferred from homology"/>
<keyword evidence="8" id="KW-0460">Magnesium</keyword>
<dbReference type="GO" id="GO:0004550">
    <property type="term" value="F:nucleoside diphosphate kinase activity"/>
    <property type="evidence" value="ECO:0007669"/>
    <property type="project" value="UniProtKB-EC"/>
</dbReference>
<dbReference type="NCBIfam" id="NF001908">
    <property type="entry name" value="PRK00668.1"/>
    <property type="match status" value="1"/>
</dbReference>
<feature type="binding site" evidence="8 9">
    <location>
        <position position="11"/>
    </location>
    <ligand>
        <name>ATP</name>
        <dbReference type="ChEBI" id="CHEBI:30616"/>
    </ligand>
</feature>
<evidence type="ECO:0000256" key="4">
    <source>
        <dbReference type="ARBA" id="ARBA00022741"/>
    </source>
</evidence>
<keyword evidence="3 8" id="KW-0808">Transferase</keyword>
<dbReference type="SUPFAM" id="SSF54919">
    <property type="entry name" value="Nucleoside diphosphate kinase, NDK"/>
    <property type="match status" value="1"/>
</dbReference>
<feature type="binding site" evidence="8 9">
    <location>
        <position position="87"/>
    </location>
    <ligand>
        <name>ATP</name>
        <dbReference type="ChEBI" id="CHEBI:30616"/>
    </ligand>
</feature>
<comment type="subunit">
    <text evidence="8">Homotetramer.</text>
</comment>
<evidence type="ECO:0000313" key="12">
    <source>
        <dbReference type="EMBL" id="MFC4258908.1"/>
    </source>
</evidence>
<evidence type="ECO:0000256" key="8">
    <source>
        <dbReference type="HAMAP-Rule" id="MF_00451"/>
    </source>
</evidence>
<evidence type="ECO:0000256" key="3">
    <source>
        <dbReference type="ARBA" id="ARBA00022679"/>
    </source>
</evidence>
<gene>
    <name evidence="8 12" type="primary">ndk</name>
    <name evidence="12" type="ORF">ACFOZ5_07680</name>
</gene>
<evidence type="ECO:0000259" key="11">
    <source>
        <dbReference type="SMART" id="SM00562"/>
    </source>
</evidence>
<dbReference type="PANTHER" id="PTHR46161">
    <property type="entry name" value="NUCLEOSIDE DIPHOSPHATE KINASE"/>
    <property type="match status" value="1"/>
</dbReference>
<dbReference type="PANTHER" id="PTHR46161:SF3">
    <property type="entry name" value="NUCLEOSIDE DIPHOSPHATE KINASE DDB_G0292928-RELATED"/>
    <property type="match status" value="1"/>
</dbReference>
<evidence type="ECO:0000256" key="7">
    <source>
        <dbReference type="ARBA" id="ARBA00023080"/>
    </source>
</evidence>
<dbReference type="PROSITE" id="PS51374">
    <property type="entry name" value="NDPK_LIKE"/>
    <property type="match status" value="1"/>
</dbReference>
<name>A0ABV8QGZ1_9GAMM</name>
<evidence type="ECO:0000256" key="10">
    <source>
        <dbReference type="RuleBase" id="RU004011"/>
    </source>
</evidence>
<accession>A0ABV8QGZ1</accession>